<keyword evidence="2" id="KW-1185">Reference proteome</keyword>
<sequence>MLDLLVEKSEDPSFPRGYDMTVNVIDVTFDLASLWPGDNDELKKQIHDQLPDRDDGSNKGEDLDIFKWPYSLIVVYAQWVNIPGEPSFSSDLFHKIRDTPHSWLKIVKSTLKHPQPMSEIASWWLFKKKREFPYPYVKRTNTTKELDLSKREWSAWFAERMTEAINTKTLYVSSQLQLYGGTGSMFQKNAGNGTSYCFRDATLGGTWDVFYKGSRKPADDWQDLNDAGMQKHFSPADRRVLWGSYGEWDMKKVWQFYYDEPTYTKLRGIRRKFDPHGLFTANPFCVERADQE</sequence>
<organism evidence="1 2">
    <name type="scientific">Stachybotrys elegans</name>
    <dbReference type="NCBI Taxonomy" id="80388"/>
    <lineage>
        <taxon>Eukaryota</taxon>
        <taxon>Fungi</taxon>
        <taxon>Dikarya</taxon>
        <taxon>Ascomycota</taxon>
        <taxon>Pezizomycotina</taxon>
        <taxon>Sordariomycetes</taxon>
        <taxon>Hypocreomycetidae</taxon>
        <taxon>Hypocreales</taxon>
        <taxon>Stachybotryaceae</taxon>
        <taxon>Stachybotrys</taxon>
    </lineage>
</organism>
<accession>A0A8K0WNB5</accession>
<dbReference type="InterPro" id="IPR016169">
    <property type="entry name" value="FAD-bd_PCMH_sub2"/>
</dbReference>
<protein>
    <recommendedName>
        <fullName evidence="3">Berberine/berberine-like domain-containing protein</fullName>
    </recommendedName>
</protein>
<reference evidence="1" key="1">
    <citation type="journal article" date="2021" name="Nat. Commun.">
        <title>Genetic determinants of endophytism in the Arabidopsis root mycobiome.</title>
        <authorList>
            <person name="Mesny F."/>
            <person name="Miyauchi S."/>
            <person name="Thiergart T."/>
            <person name="Pickel B."/>
            <person name="Atanasova L."/>
            <person name="Karlsson M."/>
            <person name="Huettel B."/>
            <person name="Barry K.W."/>
            <person name="Haridas S."/>
            <person name="Chen C."/>
            <person name="Bauer D."/>
            <person name="Andreopoulos W."/>
            <person name="Pangilinan J."/>
            <person name="LaButti K."/>
            <person name="Riley R."/>
            <person name="Lipzen A."/>
            <person name="Clum A."/>
            <person name="Drula E."/>
            <person name="Henrissat B."/>
            <person name="Kohler A."/>
            <person name="Grigoriev I.V."/>
            <person name="Martin F.M."/>
            <person name="Hacquard S."/>
        </authorList>
    </citation>
    <scope>NUCLEOTIDE SEQUENCE</scope>
    <source>
        <strain evidence="1">MPI-CAGE-CH-0235</strain>
    </source>
</reference>
<evidence type="ECO:0000313" key="1">
    <source>
        <dbReference type="EMBL" id="KAH7311216.1"/>
    </source>
</evidence>
<comment type="caution">
    <text evidence="1">The sequence shown here is derived from an EMBL/GenBank/DDBJ whole genome shotgun (WGS) entry which is preliminary data.</text>
</comment>
<evidence type="ECO:0000313" key="2">
    <source>
        <dbReference type="Proteomes" id="UP000813444"/>
    </source>
</evidence>
<dbReference type="AlphaFoldDB" id="A0A8K0WNB5"/>
<gene>
    <name evidence="1" type="ORF">B0I35DRAFT_437713</name>
</gene>
<dbReference type="Gene3D" id="3.30.465.10">
    <property type="match status" value="1"/>
</dbReference>
<proteinExistence type="predicted"/>
<dbReference type="EMBL" id="JAGPNK010000011">
    <property type="protein sequence ID" value="KAH7311216.1"/>
    <property type="molecule type" value="Genomic_DNA"/>
</dbReference>
<dbReference type="OrthoDB" id="415825at2759"/>
<name>A0A8K0WNB5_9HYPO</name>
<dbReference type="Proteomes" id="UP000813444">
    <property type="component" value="Unassembled WGS sequence"/>
</dbReference>
<evidence type="ECO:0008006" key="3">
    <source>
        <dbReference type="Google" id="ProtNLM"/>
    </source>
</evidence>
<dbReference type="Gene3D" id="3.40.462.20">
    <property type="match status" value="1"/>
</dbReference>